<feature type="region of interest" description="Disordered" evidence="1">
    <location>
        <begin position="180"/>
        <end position="233"/>
    </location>
</feature>
<sequence length="956" mass="107638">MSFTFADTHNKVAYLNKSDASEGFNQVIDFFNGSYIKYALTVNPTIYVTFIKQFWNTVVVKQSNDVTRLQDLVDRKKVVITEAAIRDVLRLDDAEGVDCLPNEEIFAELARKGYEKLSTKLTFYKAFFLSQWKRVGKGFSGVETPLFESMLVAGVPEEQGDAEEQVQDNVEDAAQGADTAISRDDVQDQSFSSPTSPTPPPQQPQDLPSTSQRIESSADTDMKDASNQERMIADLDRDTCVPMMDDEGIEKKAEDAQVAGDEQVKRRQAEIYQIDMDHASKVLSMQEDEPEVQEVVEVVTTAKLITEVVAAVSKSFTATSVTIAVVPAATITDVLVRVVAASTRKRKGVVIRDPEEESTAIIPVETKSKDNGKGIMVEEPKPMKKKQHVEMDEVYARKLHEELNKDINWSVAIDHVAYLNKSDASEGFNQVIDFLNGSYIKYALTINPTVYVTFIKQFWNTVVVKQSNDVTRLQDLVDRKKVVITEAAIRDVLRLDDAEGVQDNVEDAAQGADTAVSRDDVQDQSFSSPTSPSPPPQQPQDIPSTSQRIESSADTDMKDASNQERMIADLDRDTYVAIMDDEGIEKKAEDAQVAGDEQVKRRQAEIYQINMDHASKVLSMHEDEPEVQEVVEVVTTAKLITEVVAAVSESFTAANVTTAAVHVATITDVLVRVVAASTRKRKGVVIRDPEEESTAIIPFETKKLHEELNKDINWSVAIDHVNQKAKEDSYVQRYQEEENIAIESINETPAQKAAKRRKLNEEVKDLKQHLEIMPDEDDDVYTEATPLARKVPVMDYEIVHFNKKPYYKIIQADGTHQLYVSFIILLKNFDREDLESLWRLIKERFSTSKPNNFSDDYMLTTLGAMFERPDGQAQVWKNQRTVHGQARVKSWKLLESCGAHIITFTTTQLILLVERRYPLSRFTLDQMLNAVRLRVEEQSEMSLELLSFGVDAAMEL</sequence>
<evidence type="ECO:0000256" key="1">
    <source>
        <dbReference type="SAM" id="MobiDB-lite"/>
    </source>
</evidence>
<feature type="region of interest" description="Disordered" evidence="1">
    <location>
        <begin position="510"/>
        <end position="566"/>
    </location>
</feature>
<keyword evidence="2" id="KW-0808">Transferase</keyword>
<dbReference type="EMBL" id="BKCJ010231654">
    <property type="protein sequence ID" value="GEZ01061.1"/>
    <property type="molecule type" value="Genomic_DNA"/>
</dbReference>
<organism evidence="2">
    <name type="scientific">Tanacetum cinerariifolium</name>
    <name type="common">Dalmatian daisy</name>
    <name type="synonym">Chrysanthemum cinerariifolium</name>
    <dbReference type="NCBI Taxonomy" id="118510"/>
    <lineage>
        <taxon>Eukaryota</taxon>
        <taxon>Viridiplantae</taxon>
        <taxon>Streptophyta</taxon>
        <taxon>Embryophyta</taxon>
        <taxon>Tracheophyta</taxon>
        <taxon>Spermatophyta</taxon>
        <taxon>Magnoliopsida</taxon>
        <taxon>eudicotyledons</taxon>
        <taxon>Gunneridae</taxon>
        <taxon>Pentapetalae</taxon>
        <taxon>asterids</taxon>
        <taxon>campanulids</taxon>
        <taxon>Asterales</taxon>
        <taxon>Asteraceae</taxon>
        <taxon>Asteroideae</taxon>
        <taxon>Anthemideae</taxon>
        <taxon>Anthemidinae</taxon>
        <taxon>Tanacetum</taxon>
    </lineage>
</organism>
<protein>
    <submittedName>
        <fullName evidence="2">Xylulose kinase-1</fullName>
    </submittedName>
</protein>
<evidence type="ECO:0000313" key="2">
    <source>
        <dbReference type="EMBL" id="GEZ01061.1"/>
    </source>
</evidence>
<keyword evidence="2" id="KW-0418">Kinase</keyword>
<reference evidence="2" key="1">
    <citation type="journal article" date="2019" name="Sci. Rep.">
        <title>Draft genome of Tanacetum cinerariifolium, the natural source of mosquito coil.</title>
        <authorList>
            <person name="Yamashiro T."/>
            <person name="Shiraishi A."/>
            <person name="Satake H."/>
            <person name="Nakayama K."/>
        </authorList>
    </citation>
    <scope>NUCLEOTIDE SEQUENCE</scope>
</reference>
<comment type="caution">
    <text evidence="2">The sequence shown here is derived from an EMBL/GenBank/DDBJ whole genome shotgun (WGS) entry which is preliminary data.</text>
</comment>
<feature type="compositionally biased region" description="Basic and acidic residues" evidence="1">
    <location>
        <begin position="220"/>
        <end position="233"/>
    </location>
</feature>
<accession>A0A699I0Z1</accession>
<proteinExistence type="predicted"/>
<dbReference type="GO" id="GO:0016301">
    <property type="term" value="F:kinase activity"/>
    <property type="evidence" value="ECO:0007669"/>
    <property type="project" value="UniProtKB-KW"/>
</dbReference>
<feature type="non-terminal residue" evidence="2">
    <location>
        <position position="956"/>
    </location>
</feature>
<dbReference type="AlphaFoldDB" id="A0A699I0Z1"/>
<feature type="compositionally biased region" description="Basic and acidic residues" evidence="1">
    <location>
        <begin position="555"/>
        <end position="566"/>
    </location>
</feature>
<gene>
    <name evidence="2" type="ORF">Tci_473034</name>
</gene>
<name>A0A699I0Z1_TANCI</name>